<dbReference type="Proteomes" id="UP001605036">
    <property type="component" value="Unassembled WGS sequence"/>
</dbReference>
<evidence type="ECO:0000313" key="2">
    <source>
        <dbReference type="EMBL" id="KAL2651479.1"/>
    </source>
</evidence>
<organism evidence="2 3">
    <name type="scientific">Riccia fluitans</name>
    <dbReference type="NCBI Taxonomy" id="41844"/>
    <lineage>
        <taxon>Eukaryota</taxon>
        <taxon>Viridiplantae</taxon>
        <taxon>Streptophyta</taxon>
        <taxon>Embryophyta</taxon>
        <taxon>Marchantiophyta</taxon>
        <taxon>Marchantiopsida</taxon>
        <taxon>Marchantiidae</taxon>
        <taxon>Marchantiales</taxon>
        <taxon>Ricciaceae</taxon>
        <taxon>Riccia</taxon>
    </lineage>
</organism>
<comment type="caution">
    <text evidence="2">The sequence shown here is derived from an EMBL/GenBank/DDBJ whole genome shotgun (WGS) entry which is preliminary data.</text>
</comment>
<protein>
    <submittedName>
        <fullName evidence="2">Uncharacterized protein</fullName>
    </submittedName>
</protein>
<feature type="compositionally biased region" description="Basic and acidic residues" evidence="1">
    <location>
        <begin position="74"/>
        <end position="93"/>
    </location>
</feature>
<reference evidence="2 3" key="1">
    <citation type="submission" date="2024-09" db="EMBL/GenBank/DDBJ databases">
        <title>Chromosome-scale assembly of Riccia fluitans.</title>
        <authorList>
            <person name="Paukszto L."/>
            <person name="Sawicki J."/>
            <person name="Karawczyk K."/>
            <person name="Piernik-Szablinska J."/>
            <person name="Szczecinska M."/>
            <person name="Mazdziarz M."/>
        </authorList>
    </citation>
    <scope>NUCLEOTIDE SEQUENCE [LARGE SCALE GENOMIC DNA]</scope>
    <source>
        <strain evidence="2">Rf_01</strain>
        <tissue evidence="2">Aerial parts of the thallus</tissue>
    </source>
</reference>
<feature type="region of interest" description="Disordered" evidence="1">
    <location>
        <begin position="49"/>
        <end position="106"/>
    </location>
</feature>
<sequence>MKRNQNHQAAALTKGNICADRTDRNAGPTVGPGRIADMAWVTRTAQKDKVLNNARPASNLTEEPGNDKQMPTRYDTRADPQEIKASRASREVECQPSGERGSETLTKEPNWRGRQITRGNAELANGSNKTVKDATQRITRQARIDTPWAITNSVTRPVRKNPRGKPKETSCPQDVKRPLEAIIM</sequence>
<proteinExistence type="predicted"/>
<evidence type="ECO:0000256" key="1">
    <source>
        <dbReference type="SAM" id="MobiDB-lite"/>
    </source>
</evidence>
<feature type="region of interest" description="Disordered" evidence="1">
    <location>
        <begin position="152"/>
        <end position="184"/>
    </location>
</feature>
<dbReference type="AlphaFoldDB" id="A0ABD1ZJ50"/>
<evidence type="ECO:0000313" key="3">
    <source>
        <dbReference type="Proteomes" id="UP001605036"/>
    </source>
</evidence>
<keyword evidence="3" id="KW-1185">Reference proteome</keyword>
<gene>
    <name evidence="2" type="ORF">R1flu_019607</name>
</gene>
<dbReference type="EMBL" id="JBHFFA010000001">
    <property type="protein sequence ID" value="KAL2651479.1"/>
    <property type="molecule type" value="Genomic_DNA"/>
</dbReference>
<feature type="compositionally biased region" description="Basic and acidic residues" evidence="1">
    <location>
        <begin position="174"/>
        <end position="184"/>
    </location>
</feature>
<accession>A0ABD1ZJ50</accession>
<name>A0ABD1ZJ50_9MARC</name>